<name>A0A7G6X309_9ACTN</name>
<evidence type="ECO:0000313" key="3">
    <source>
        <dbReference type="Proteomes" id="UP000515563"/>
    </source>
</evidence>
<reference evidence="3" key="1">
    <citation type="submission" date="2019-09" db="EMBL/GenBank/DDBJ databases">
        <title>Antimicrobial potential of Antarctic Bacteria.</title>
        <authorList>
            <person name="Benaud N."/>
            <person name="Edwards R.J."/>
            <person name="Ferrari B.C."/>
        </authorList>
    </citation>
    <scope>NUCLEOTIDE SEQUENCE [LARGE SCALE GENOMIC DNA]</scope>
    <source>
        <strain evidence="3">SPB151</strain>
    </source>
</reference>
<keyword evidence="3" id="KW-1185">Reference proteome</keyword>
<dbReference type="Proteomes" id="UP000515563">
    <property type="component" value="Chromosome"/>
</dbReference>
<sequence>MYYDGAMAEVPVRMLNQETAKVLSRVKQGEEIEITERGAVIARLVPAKPSPVTRLLETGKLRLPRTSGPMPHPRGEVRTGRQSDEVLAEMRADERY</sequence>
<dbReference type="NCBIfam" id="TIGR01552">
    <property type="entry name" value="phd_fam"/>
    <property type="match status" value="1"/>
</dbReference>
<dbReference type="Gene3D" id="3.40.1620.10">
    <property type="entry name" value="YefM-like domain"/>
    <property type="match status" value="1"/>
</dbReference>
<evidence type="ECO:0000313" key="2">
    <source>
        <dbReference type="EMBL" id="QNE20624.1"/>
    </source>
</evidence>
<feature type="region of interest" description="Disordered" evidence="1">
    <location>
        <begin position="60"/>
        <end position="96"/>
    </location>
</feature>
<gene>
    <name evidence="2" type="ORF">F1D05_25315</name>
</gene>
<feature type="compositionally biased region" description="Basic and acidic residues" evidence="1">
    <location>
        <begin position="73"/>
        <end position="96"/>
    </location>
</feature>
<dbReference type="PANTHER" id="PTHR35377:SF5">
    <property type="entry name" value="ANTITOXIN VAPB46"/>
    <property type="match status" value="1"/>
</dbReference>
<protein>
    <submittedName>
        <fullName evidence="2">Type II toxin-antitoxin system prevent-host-death family antitoxin</fullName>
    </submittedName>
</protein>
<dbReference type="AlphaFoldDB" id="A0A7G6X309"/>
<dbReference type="PANTHER" id="PTHR35377">
    <property type="entry name" value="ANTITOXIN VAPB49-RELATED-RELATED"/>
    <property type="match status" value="1"/>
</dbReference>
<evidence type="ECO:0000256" key="1">
    <source>
        <dbReference type="SAM" id="MobiDB-lite"/>
    </source>
</evidence>
<organism evidence="2 3">
    <name type="scientific">Kribbella qitaiheensis</name>
    <dbReference type="NCBI Taxonomy" id="1544730"/>
    <lineage>
        <taxon>Bacteria</taxon>
        <taxon>Bacillati</taxon>
        <taxon>Actinomycetota</taxon>
        <taxon>Actinomycetes</taxon>
        <taxon>Propionibacteriales</taxon>
        <taxon>Kribbellaceae</taxon>
        <taxon>Kribbella</taxon>
    </lineage>
</organism>
<dbReference type="GO" id="GO:0097351">
    <property type="term" value="F:toxin sequestering activity"/>
    <property type="evidence" value="ECO:0007669"/>
    <property type="project" value="TreeGrafter"/>
</dbReference>
<dbReference type="EMBL" id="CP043661">
    <property type="protein sequence ID" value="QNE20624.1"/>
    <property type="molecule type" value="Genomic_DNA"/>
</dbReference>
<proteinExistence type="predicted"/>
<dbReference type="KEGG" id="kqi:F1D05_25315"/>
<reference evidence="2 3" key="2">
    <citation type="journal article" date="2020" name="Microbiol. Resour. Announc.">
        <title>Antarctic desert soil bacteria exhibit high novel natural product potential, evaluated through long-read genome sequencing and comparative genomics.</title>
        <authorList>
            <person name="Benaud N."/>
            <person name="Edwards R.J."/>
            <person name="Amos T.G."/>
            <person name="D'Agostino P.M."/>
            <person name="Gutierrez-Chavez C."/>
            <person name="Montgomery K."/>
            <person name="Nicetic I."/>
            <person name="Ferrari B.C."/>
        </authorList>
    </citation>
    <scope>NUCLEOTIDE SEQUENCE [LARGE SCALE GENOMIC DNA]</scope>
    <source>
        <strain evidence="2 3">SPB151</strain>
    </source>
</reference>
<dbReference type="InterPro" id="IPR051416">
    <property type="entry name" value="phD-YefM_TA_antitoxins"/>
</dbReference>
<accession>A0A7G6X309</accession>